<feature type="active site" description="Nucleophile" evidence="11">
    <location>
        <position position="101"/>
    </location>
</feature>
<evidence type="ECO:0000256" key="7">
    <source>
        <dbReference type="ARBA" id="ARBA00022884"/>
    </source>
</evidence>
<dbReference type="FunFam" id="2.30.30.280:FF:000001">
    <property type="entry name" value="tRNA-specific 2-thiouridylase MnmA"/>
    <property type="match status" value="1"/>
</dbReference>
<keyword evidence="4 11" id="KW-0819">tRNA processing</keyword>
<dbReference type="GO" id="GO:0000049">
    <property type="term" value="F:tRNA binding"/>
    <property type="evidence" value="ECO:0007669"/>
    <property type="project" value="UniProtKB-KW"/>
</dbReference>
<keyword evidence="6 11" id="KW-0067">ATP-binding</keyword>
<dbReference type="Pfam" id="PF20258">
    <property type="entry name" value="tRNA_Me_trans_C"/>
    <property type="match status" value="1"/>
</dbReference>
<evidence type="ECO:0000256" key="8">
    <source>
        <dbReference type="ARBA" id="ARBA00023157"/>
    </source>
</evidence>
<sequence>MRVLAAMSGGVDSAVAAARAVDAGHDVVGVHLALSRAGGTLRTGSRGCCTIEDAMDARRAADLLGIPFYVWDFSERFRDDVIDDFINEYRAGRTPNPCMRCNEKIKFAALLERALELGFDAVCTGHYATLVDTASGRELHRASDEAKDQSYVLGVLTAEQLAHTYFPLGTTPSKAVVRAEAAERGLTVAQKPDSHDICFIPDGDTRGWLAEKVGAEQGDILDRDGRVVGRHEGAHAFTVGQRRGLQLGVPAADGKPRFVLEVRPVNNTVVVGPKEALATAEIAGDRMSWAGRAPNAAAFDCHVQIRAHAEPVPAHATLTGGELRVVPEQPFDGVAPGQTAVLYDGTRVIGQFTIARTVSAVPVDA</sequence>
<feature type="disulfide bond" description="Alternate" evidence="11">
    <location>
        <begin position="101"/>
        <end position="198"/>
    </location>
</feature>
<dbReference type="NCBIfam" id="TIGR00420">
    <property type="entry name" value="trmU"/>
    <property type="match status" value="1"/>
</dbReference>
<keyword evidence="7 11" id="KW-0694">RNA-binding</keyword>
<evidence type="ECO:0000259" key="13">
    <source>
        <dbReference type="Pfam" id="PF20259"/>
    </source>
</evidence>
<comment type="caution">
    <text evidence="14">The sequence shown here is derived from an EMBL/GenBank/DDBJ whole genome shotgun (WGS) entry which is preliminary data.</text>
</comment>
<name>A0A7W7BSS1_9MICO</name>
<comment type="caution">
    <text evidence="11">Lacks conserved residue(s) required for the propagation of feature annotation.</text>
</comment>
<dbReference type="CDD" id="cd01998">
    <property type="entry name" value="MnmA_TRMU-like"/>
    <property type="match status" value="1"/>
</dbReference>
<dbReference type="SUPFAM" id="SSF52402">
    <property type="entry name" value="Adenine nucleotide alpha hydrolases-like"/>
    <property type="match status" value="1"/>
</dbReference>
<evidence type="ECO:0000313" key="14">
    <source>
        <dbReference type="EMBL" id="MBB4667216.1"/>
    </source>
</evidence>
<keyword evidence="3 11" id="KW-0808">Transferase</keyword>
<comment type="subcellular location">
    <subcellularLocation>
        <location evidence="11">Cytoplasm</location>
    </subcellularLocation>
</comment>
<evidence type="ECO:0000256" key="3">
    <source>
        <dbReference type="ARBA" id="ARBA00022679"/>
    </source>
</evidence>
<keyword evidence="1 11" id="KW-0963">Cytoplasm</keyword>
<evidence type="ECO:0000256" key="4">
    <source>
        <dbReference type="ARBA" id="ARBA00022694"/>
    </source>
</evidence>
<evidence type="ECO:0000313" key="15">
    <source>
        <dbReference type="Proteomes" id="UP000573729"/>
    </source>
</evidence>
<protein>
    <recommendedName>
        <fullName evidence="11">tRNA-specific 2-thiouridylase MnmA</fullName>
        <ecNumber evidence="11">2.8.1.13</ecNumber>
    </recommendedName>
</protein>
<dbReference type="FunFam" id="3.40.50.620:FF:000057">
    <property type="entry name" value="tRNA-specific 2-thiouridylase MnmA"/>
    <property type="match status" value="1"/>
</dbReference>
<organism evidence="14 15">
    <name type="scientific">Microbacterium marinum</name>
    <dbReference type="NCBI Taxonomy" id="421115"/>
    <lineage>
        <taxon>Bacteria</taxon>
        <taxon>Bacillati</taxon>
        <taxon>Actinomycetota</taxon>
        <taxon>Actinomycetes</taxon>
        <taxon>Micrococcales</taxon>
        <taxon>Microbacteriaceae</taxon>
        <taxon>Microbacterium</taxon>
    </lineage>
</organism>
<evidence type="ECO:0000256" key="2">
    <source>
        <dbReference type="ARBA" id="ARBA00022555"/>
    </source>
</evidence>
<gene>
    <name evidence="11" type="primary">mnmA</name>
    <name evidence="14" type="ORF">BKA24_001925</name>
</gene>
<keyword evidence="15" id="KW-1185">Reference proteome</keyword>
<feature type="binding site" evidence="11">
    <location>
        <position position="125"/>
    </location>
    <ligand>
        <name>ATP</name>
        <dbReference type="ChEBI" id="CHEBI:30616"/>
    </ligand>
</feature>
<dbReference type="GO" id="GO:0005737">
    <property type="term" value="C:cytoplasm"/>
    <property type="evidence" value="ECO:0007669"/>
    <property type="project" value="UniProtKB-SubCell"/>
</dbReference>
<dbReference type="InterPro" id="IPR046884">
    <property type="entry name" value="MnmA-like_central"/>
</dbReference>
<keyword evidence="8 11" id="KW-1015">Disulfide bond</keyword>
<dbReference type="InterPro" id="IPR023382">
    <property type="entry name" value="MnmA-like_central_sf"/>
</dbReference>
<dbReference type="Pfam" id="PF20259">
    <property type="entry name" value="tRNA_Me_trans_M"/>
    <property type="match status" value="1"/>
</dbReference>
<reference evidence="14 15" key="1">
    <citation type="submission" date="2020-08" db="EMBL/GenBank/DDBJ databases">
        <title>Sequencing the genomes of 1000 actinobacteria strains.</title>
        <authorList>
            <person name="Klenk H.-P."/>
        </authorList>
    </citation>
    <scope>NUCLEOTIDE SEQUENCE [LARGE SCALE GENOMIC DNA]</scope>
    <source>
        <strain evidence="14 15">DSM 24947</strain>
    </source>
</reference>
<dbReference type="GO" id="GO:0002143">
    <property type="term" value="P:tRNA wobble position uridine thiolation"/>
    <property type="evidence" value="ECO:0007669"/>
    <property type="project" value="TreeGrafter"/>
</dbReference>
<keyword evidence="5 11" id="KW-0547">Nucleotide-binding</keyword>
<feature type="site" description="Interaction with tRNA" evidence="11">
    <location>
        <position position="338"/>
    </location>
</feature>
<dbReference type="RefSeq" id="WP_184217501.1">
    <property type="nucleotide sequence ID" value="NZ_JACHMD010000001.1"/>
</dbReference>
<dbReference type="PANTHER" id="PTHR11933">
    <property type="entry name" value="TRNA 5-METHYLAMINOMETHYL-2-THIOURIDYLATE -METHYLTRANSFERASE"/>
    <property type="match status" value="1"/>
</dbReference>
<evidence type="ECO:0000256" key="1">
    <source>
        <dbReference type="ARBA" id="ARBA00022490"/>
    </source>
</evidence>
<feature type="region of interest" description="Interaction with tRNA" evidence="11">
    <location>
        <begin position="147"/>
        <end position="149"/>
    </location>
</feature>
<dbReference type="AlphaFoldDB" id="A0A7W7BSS1"/>
<dbReference type="Gene3D" id="2.40.30.10">
    <property type="entry name" value="Translation factors"/>
    <property type="match status" value="1"/>
</dbReference>
<keyword evidence="2 11" id="KW-0820">tRNA-binding</keyword>
<evidence type="ECO:0000256" key="10">
    <source>
        <dbReference type="ARBA" id="ARBA00056575"/>
    </source>
</evidence>
<comment type="function">
    <text evidence="10 11">Catalyzes the 2-thiolation of uridine at the wobble position (U34) of tRNA, leading to the formation of s(2)U34.</text>
</comment>
<dbReference type="InterPro" id="IPR046885">
    <property type="entry name" value="MnmA-like_C"/>
</dbReference>
<dbReference type="EMBL" id="JACHMD010000001">
    <property type="protein sequence ID" value="MBB4667216.1"/>
    <property type="molecule type" value="Genomic_DNA"/>
</dbReference>
<evidence type="ECO:0000256" key="6">
    <source>
        <dbReference type="ARBA" id="ARBA00022840"/>
    </source>
</evidence>
<dbReference type="NCBIfam" id="NF001138">
    <property type="entry name" value="PRK00143.1"/>
    <property type="match status" value="1"/>
</dbReference>
<dbReference type="Gene3D" id="2.30.30.280">
    <property type="entry name" value="Adenine nucleotide alpha hydrolases-like domains"/>
    <property type="match status" value="1"/>
</dbReference>
<feature type="site" description="Interaction with tRNA" evidence="11">
    <location>
        <position position="126"/>
    </location>
</feature>
<dbReference type="Proteomes" id="UP000573729">
    <property type="component" value="Unassembled WGS sequence"/>
</dbReference>
<accession>A0A7W7BSS1</accession>
<dbReference type="PANTHER" id="PTHR11933:SF5">
    <property type="entry name" value="MITOCHONDRIAL TRNA-SPECIFIC 2-THIOURIDYLASE 1"/>
    <property type="match status" value="1"/>
</dbReference>
<evidence type="ECO:0000256" key="9">
    <source>
        <dbReference type="ARBA" id="ARBA00051542"/>
    </source>
</evidence>
<feature type="binding site" evidence="11">
    <location>
        <begin position="6"/>
        <end position="13"/>
    </location>
    <ligand>
        <name>ATP</name>
        <dbReference type="ChEBI" id="CHEBI:30616"/>
    </ligand>
</feature>
<feature type="domain" description="tRNA-specific 2-thiouridylase MnmA-like central" evidence="13">
    <location>
        <begin position="208"/>
        <end position="272"/>
    </location>
</feature>
<comment type="catalytic activity">
    <reaction evidence="9 11">
        <text>S-sulfanyl-L-cysteinyl-[protein] + uridine(34) in tRNA + AH2 + ATP = 2-thiouridine(34) in tRNA + L-cysteinyl-[protein] + A + AMP + diphosphate + H(+)</text>
        <dbReference type="Rhea" id="RHEA:47032"/>
        <dbReference type="Rhea" id="RHEA-COMP:10131"/>
        <dbReference type="Rhea" id="RHEA-COMP:11726"/>
        <dbReference type="Rhea" id="RHEA-COMP:11727"/>
        <dbReference type="Rhea" id="RHEA-COMP:11728"/>
        <dbReference type="ChEBI" id="CHEBI:13193"/>
        <dbReference type="ChEBI" id="CHEBI:15378"/>
        <dbReference type="ChEBI" id="CHEBI:17499"/>
        <dbReference type="ChEBI" id="CHEBI:29950"/>
        <dbReference type="ChEBI" id="CHEBI:30616"/>
        <dbReference type="ChEBI" id="CHEBI:33019"/>
        <dbReference type="ChEBI" id="CHEBI:61963"/>
        <dbReference type="ChEBI" id="CHEBI:65315"/>
        <dbReference type="ChEBI" id="CHEBI:87170"/>
        <dbReference type="ChEBI" id="CHEBI:456215"/>
        <dbReference type="EC" id="2.8.1.13"/>
    </reaction>
</comment>
<evidence type="ECO:0000256" key="5">
    <source>
        <dbReference type="ARBA" id="ARBA00022741"/>
    </source>
</evidence>
<dbReference type="Gene3D" id="3.40.50.620">
    <property type="entry name" value="HUPs"/>
    <property type="match status" value="1"/>
</dbReference>
<dbReference type="Pfam" id="PF03054">
    <property type="entry name" value="tRNA_Me_trans"/>
    <property type="match status" value="1"/>
</dbReference>
<evidence type="ECO:0000259" key="12">
    <source>
        <dbReference type="Pfam" id="PF20258"/>
    </source>
</evidence>
<proteinExistence type="inferred from homology"/>
<evidence type="ECO:0000256" key="11">
    <source>
        <dbReference type="HAMAP-Rule" id="MF_00144"/>
    </source>
</evidence>
<dbReference type="InterPro" id="IPR004506">
    <property type="entry name" value="MnmA-like"/>
</dbReference>
<feature type="binding site" evidence="11">
    <location>
        <position position="32"/>
    </location>
    <ligand>
        <name>ATP</name>
        <dbReference type="ChEBI" id="CHEBI:30616"/>
    </ligand>
</feature>
<feature type="domain" description="tRNA-specific 2-thiouridylase MnmA-like C-terminal" evidence="12">
    <location>
        <begin position="281"/>
        <end position="350"/>
    </location>
</feature>
<comment type="similarity">
    <text evidence="11">Belongs to the MnmA/TRMU family.</text>
</comment>
<dbReference type="InterPro" id="IPR014729">
    <property type="entry name" value="Rossmann-like_a/b/a_fold"/>
</dbReference>
<dbReference type="GO" id="GO:0005524">
    <property type="term" value="F:ATP binding"/>
    <property type="evidence" value="ECO:0007669"/>
    <property type="project" value="UniProtKB-KW"/>
</dbReference>
<dbReference type="HAMAP" id="MF_00144">
    <property type="entry name" value="tRNA_thiouridyl_MnmA"/>
    <property type="match status" value="1"/>
</dbReference>
<dbReference type="EC" id="2.8.1.13" evidence="11"/>
<feature type="active site" description="Cysteine persulfide intermediate" evidence="11">
    <location>
        <position position="198"/>
    </location>
</feature>
<dbReference type="GO" id="GO:0103016">
    <property type="term" value="F:tRNA-uridine 2-sulfurtransferase activity"/>
    <property type="evidence" value="ECO:0007669"/>
    <property type="project" value="UniProtKB-EC"/>
</dbReference>